<feature type="signal peptide" evidence="1">
    <location>
        <begin position="1"/>
        <end position="21"/>
    </location>
</feature>
<evidence type="ECO:0000313" key="3">
    <source>
        <dbReference type="Proteomes" id="UP000582837"/>
    </source>
</evidence>
<accession>A0A841GP05</accession>
<feature type="chain" id="PRO_5032424649" description="SH3 domain-containing protein" evidence="1">
    <location>
        <begin position="22"/>
        <end position="132"/>
    </location>
</feature>
<dbReference type="EMBL" id="JACHIA010000004">
    <property type="protein sequence ID" value="MBB6070387.1"/>
    <property type="molecule type" value="Genomic_DNA"/>
</dbReference>
<organism evidence="2 3">
    <name type="scientific">Longimicrobium terrae</name>
    <dbReference type="NCBI Taxonomy" id="1639882"/>
    <lineage>
        <taxon>Bacteria</taxon>
        <taxon>Pseudomonadati</taxon>
        <taxon>Gemmatimonadota</taxon>
        <taxon>Longimicrobiia</taxon>
        <taxon>Longimicrobiales</taxon>
        <taxon>Longimicrobiaceae</taxon>
        <taxon>Longimicrobium</taxon>
    </lineage>
</organism>
<comment type="caution">
    <text evidence="2">The sequence shown here is derived from an EMBL/GenBank/DDBJ whole genome shotgun (WGS) entry which is preliminary data.</text>
</comment>
<gene>
    <name evidence="2" type="ORF">HNQ61_002006</name>
</gene>
<keyword evidence="3" id="KW-1185">Reference proteome</keyword>
<sequence length="132" mass="14238">MIRRWAVVAIVAAALPAAAGAQERWSYPRSEARANPLAPPAALYGGRLAPPLSVTAVMGARGAPLHAVVRLGEPLEERRVVRAGTRIGPYVVDRVQIDGLWVRLYVLGSPRRMWIPRAGLRSAAAGTSDRIR</sequence>
<dbReference type="Proteomes" id="UP000582837">
    <property type="component" value="Unassembled WGS sequence"/>
</dbReference>
<dbReference type="RefSeq" id="WP_170035772.1">
    <property type="nucleotide sequence ID" value="NZ_JABDTL010000001.1"/>
</dbReference>
<proteinExistence type="predicted"/>
<evidence type="ECO:0008006" key="4">
    <source>
        <dbReference type="Google" id="ProtNLM"/>
    </source>
</evidence>
<evidence type="ECO:0000256" key="1">
    <source>
        <dbReference type="SAM" id="SignalP"/>
    </source>
</evidence>
<dbReference type="AlphaFoldDB" id="A0A841GP05"/>
<name>A0A841GP05_9BACT</name>
<reference evidence="2 3" key="1">
    <citation type="submission" date="2020-08" db="EMBL/GenBank/DDBJ databases">
        <title>Genomic Encyclopedia of Type Strains, Phase IV (KMG-IV): sequencing the most valuable type-strain genomes for metagenomic binning, comparative biology and taxonomic classification.</title>
        <authorList>
            <person name="Goeker M."/>
        </authorList>
    </citation>
    <scope>NUCLEOTIDE SEQUENCE [LARGE SCALE GENOMIC DNA]</scope>
    <source>
        <strain evidence="2 3">DSM 29007</strain>
    </source>
</reference>
<evidence type="ECO:0000313" key="2">
    <source>
        <dbReference type="EMBL" id="MBB6070387.1"/>
    </source>
</evidence>
<protein>
    <recommendedName>
        <fullName evidence="4">SH3 domain-containing protein</fullName>
    </recommendedName>
</protein>
<keyword evidence="1" id="KW-0732">Signal</keyword>